<dbReference type="SUPFAM" id="SSF89124">
    <property type="entry name" value="Nop domain"/>
    <property type="match status" value="1"/>
</dbReference>
<dbReference type="Gene3D" id="1.10.287.4070">
    <property type="match status" value="1"/>
</dbReference>
<dbReference type="Pfam" id="PF01798">
    <property type="entry name" value="Nop"/>
    <property type="match status" value="1"/>
</dbReference>
<evidence type="ECO:0000313" key="8">
    <source>
        <dbReference type="Proteomes" id="UP000887578"/>
    </source>
</evidence>
<feature type="domain" description="Nop" evidence="7">
    <location>
        <begin position="106"/>
        <end position="238"/>
    </location>
</feature>
<dbReference type="Pfam" id="PF09785">
    <property type="entry name" value="Prp31_C"/>
    <property type="match status" value="1"/>
</dbReference>
<dbReference type="InterPro" id="IPR036070">
    <property type="entry name" value="Nop_dom_sf"/>
</dbReference>
<dbReference type="PROSITE" id="PS51358">
    <property type="entry name" value="NOP"/>
    <property type="match status" value="1"/>
</dbReference>
<dbReference type="PANTHER" id="PTHR13904">
    <property type="entry name" value="PRE-MRNA SPLICING FACTOR PRP31"/>
    <property type="match status" value="1"/>
</dbReference>
<dbReference type="AlphaFoldDB" id="A0A914QJN7"/>
<accession>A0A914QJN7</accession>
<dbReference type="WBParaSite" id="PDA_v2.g3798.t1">
    <property type="protein sequence ID" value="PDA_v2.g3798.t1"/>
    <property type="gene ID" value="PDA_v2.g3798"/>
</dbReference>
<comment type="function">
    <text evidence="6">Involved in pre-mRNA splicing as component of the spliceosome. Required for the assembly of the U4/U5/U6 tri-snRNP complex, one of the building blocks of the spliceosome.</text>
</comment>
<evidence type="ECO:0000259" key="7">
    <source>
        <dbReference type="PROSITE" id="PS51358"/>
    </source>
</evidence>
<keyword evidence="3" id="KW-0539">Nucleus</keyword>
<dbReference type="Proteomes" id="UP000887578">
    <property type="component" value="Unplaced"/>
</dbReference>
<evidence type="ECO:0000256" key="4">
    <source>
        <dbReference type="ARBA" id="ARBA00023274"/>
    </source>
</evidence>
<name>A0A914QJN7_9BILA</name>
<dbReference type="GO" id="GO:0000244">
    <property type="term" value="P:spliceosomal tri-snRNP complex assembly"/>
    <property type="evidence" value="ECO:0007669"/>
    <property type="project" value="InterPro"/>
</dbReference>
<keyword evidence="8" id="KW-1185">Reference proteome</keyword>
<evidence type="ECO:0000256" key="2">
    <source>
        <dbReference type="ARBA" id="ARBA00013538"/>
    </source>
</evidence>
<evidence type="ECO:0000256" key="3">
    <source>
        <dbReference type="ARBA" id="ARBA00023242"/>
    </source>
</evidence>
<evidence type="ECO:0000256" key="1">
    <source>
        <dbReference type="ARBA" id="ARBA00004123"/>
    </source>
</evidence>
<dbReference type="GO" id="GO:0005687">
    <property type="term" value="C:U4 snRNP"/>
    <property type="evidence" value="ECO:0007669"/>
    <property type="project" value="TreeGrafter"/>
</dbReference>
<evidence type="ECO:0000256" key="6">
    <source>
        <dbReference type="ARBA" id="ARBA00045397"/>
    </source>
</evidence>
<evidence type="ECO:0000256" key="5">
    <source>
        <dbReference type="ARBA" id="ARBA00030766"/>
    </source>
</evidence>
<comment type="subcellular location">
    <subcellularLocation>
        <location evidence="1">Nucleus</location>
    </subcellularLocation>
</comment>
<evidence type="ECO:0000313" key="9">
    <source>
        <dbReference type="WBParaSite" id="PDA_v2.g3798.t1"/>
    </source>
</evidence>
<protein>
    <recommendedName>
        <fullName evidence="2">U4/U6 small nuclear ribonucleoprotein Prp31</fullName>
    </recommendedName>
    <alternativeName>
        <fullName evidence="5">Pre-mRNA-processing factor 31</fullName>
    </alternativeName>
</protein>
<reference evidence="9" key="1">
    <citation type="submission" date="2022-11" db="UniProtKB">
        <authorList>
            <consortium name="WormBaseParasite"/>
        </authorList>
    </citation>
    <scope>IDENTIFICATION</scope>
</reference>
<organism evidence="8 9">
    <name type="scientific">Panagrolaimus davidi</name>
    <dbReference type="NCBI Taxonomy" id="227884"/>
    <lineage>
        <taxon>Eukaryota</taxon>
        <taxon>Metazoa</taxon>
        <taxon>Ecdysozoa</taxon>
        <taxon>Nematoda</taxon>
        <taxon>Chromadorea</taxon>
        <taxon>Rhabditida</taxon>
        <taxon>Tylenchina</taxon>
        <taxon>Panagrolaimomorpha</taxon>
        <taxon>Panagrolaimoidea</taxon>
        <taxon>Panagrolaimidae</taxon>
        <taxon>Panagrolaimus</taxon>
    </lineage>
</organism>
<dbReference type="Gene3D" id="1.10.246.90">
    <property type="entry name" value="Nop domain"/>
    <property type="match status" value="1"/>
</dbReference>
<sequence length="289" mass="32081">MLLAEDLLADVEEDGDEDMEYLMPKEEENDDEITEAQLFAAYNRLAAEIDQEVQVIHIFIRDKYEKRKPLEPEELEIVIEACDMAEAIQEERVRMHQYVEQGMALVAPSSCAIVGAGTVAMLVSQSGGLGPLAKQPACNLQILGKQNLALAGFSTASILSHAGFIYFHPIVQTLPPDYRQKATMFHPIKTNRMNFGELQENVSQEDIGFTLGQAASTSLAGGGRIRESVVDNKTRVKQNVTQKMQRQLERHRQQIGGGTSIRSKLSGTQSNISFTPVQGLEIVIHNRDQ</sequence>
<proteinExistence type="predicted"/>
<dbReference type="InterPro" id="IPR027105">
    <property type="entry name" value="Prp31"/>
</dbReference>
<dbReference type="GO" id="GO:0046540">
    <property type="term" value="C:U4/U6 x U5 tri-snRNP complex"/>
    <property type="evidence" value="ECO:0007669"/>
    <property type="project" value="InterPro"/>
</dbReference>
<keyword evidence="4" id="KW-0687">Ribonucleoprotein</keyword>
<dbReference type="InterPro" id="IPR019175">
    <property type="entry name" value="Prp31_C"/>
</dbReference>
<dbReference type="GO" id="GO:0071011">
    <property type="term" value="C:precatalytic spliceosome"/>
    <property type="evidence" value="ECO:0007669"/>
    <property type="project" value="TreeGrafter"/>
</dbReference>
<dbReference type="InterPro" id="IPR042239">
    <property type="entry name" value="Nop_C"/>
</dbReference>
<dbReference type="PANTHER" id="PTHR13904:SF0">
    <property type="entry name" value="U4_U6 SMALL NUCLEAR RIBONUCLEOPROTEIN PRP31"/>
    <property type="match status" value="1"/>
</dbReference>
<dbReference type="InterPro" id="IPR002687">
    <property type="entry name" value="Nop_dom"/>
</dbReference>